<dbReference type="Pfam" id="PF00079">
    <property type="entry name" value="Serpin"/>
    <property type="match status" value="1"/>
</dbReference>
<feature type="domain" description="Serpin" evidence="5">
    <location>
        <begin position="83"/>
        <end position="445"/>
    </location>
</feature>
<dbReference type="eggNOG" id="KOG2392">
    <property type="taxonomic scope" value="Eukaryota"/>
</dbReference>
<dbReference type="InterPro" id="IPR036186">
    <property type="entry name" value="Serpin_sf"/>
</dbReference>
<dbReference type="PANTHER" id="PTHR11461">
    <property type="entry name" value="SERINE PROTEASE INHIBITOR, SERPIN"/>
    <property type="match status" value="1"/>
</dbReference>
<reference evidence="6" key="2">
    <citation type="submission" date="2025-08" db="UniProtKB">
        <authorList>
            <consortium name="Ensembl"/>
        </authorList>
    </citation>
    <scope>IDENTIFICATION</scope>
</reference>
<name>A0A096NJK4_PAPAN</name>
<protein>
    <submittedName>
        <fullName evidence="6">Serpin family A member 3</fullName>
    </submittedName>
</protein>
<dbReference type="OMA" id="RHIDELY"/>
<proteinExistence type="inferred from homology"/>
<dbReference type="FunFam" id="2.30.39.10:FF:000002">
    <property type="entry name" value="Serpin family D member 1"/>
    <property type="match status" value="1"/>
</dbReference>
<dbReference type="GeneTree" id="ENSGT00940000154392"/>
<dbReference type="GO" id="GO:0004867">
    <property type="term" value="F:serine-type endopeptidase inhibitor activity"/>
    <property type="evidence" value="ECO:0007669"/>
    <property type="project" value="UniProtKB-KW"/>
</dbReference>
<dbReference type="InterPro" id="IPR000215">
    <property type="entry name" value="Serpin_fam"/>
</dbReference>
<evidence type="ECO:0000256" key="1">
    <source>
        <dbReference type="ARBA" id="ARBA00009500"/>
    </source>
</evidence>
<dbReference type="InterPro" id="IPR023795">
    <property type="entry name" value="Serpin_CS"/>
</dbReference>
<dbReference type="RefSeq" id="XP_021797219.1">
    <property type="nucleotide sequence ID" value="XM_021941527.2"/>
</dbReference>
<evidence type="ECO:0000313" key="6">
    <source>
        <dbReference type="Ensembl" id="ENSPANP00000013155.2"/>
    </source>
</evidence>
<dbReference type="AlphaFoldDB" id="A0A096NJK4"/>
<dbReference type="CDD" id="cd19551">
    <property type="entry name" value="serpinA3_A1AC"/>
    <property type="match status" value="1"/>
</dbReference>
<comment type="similarity">
    <text evidence="1 4">Belongs to the serpin family.</text>
</comment>
<dbReference type="InterPro" id="IPR042185">
    <property type="entry name" value="Serpin_sf_2"/>
</dbReference>
<dbReference type="CTD" id="12"/>
<reference evidence="6" key="3">
    <citation type="submission" date="2025-09" db="UniProtKB">
        <authorList>
            <consortium name="Ensembl"/>
        </authorList>
    </citation>
    <scope>IDENTIFICATION</scope>
</reference>
<dbReference type="STRING" id="9555.ENSPANP00000013155"/>
<dbReference type="Bgee" id="ENSPANG00000006943">
    <property type="expression patterns" value="Expressed in pancreas and 59 other cell types or tissues"/>
</dbReference>
<evidence type="ECO:0000259" key="5">
    <source>
        <dbReference type="SMART" id="SM00093"/>
    </source>
</evidence>
<dbReference type="FunFam" id="3.30.497.10:FF:000001">
    <property type="entry name" value="Serine protease inhibitor"/>
    <property type="match status" value="1"/>
</dbReference>
<dbReference type="HOGENOM" id="CLU_023330_2_2_1"/>
<dbReference type="InterPro" id="IPR023796">
    <property type="entry name" value="Serpin_dom"/>
</dbReference>
<dbReference type="KEGG" id="panu:101008160"/>
<organism evidence="6 7">
    <name type="scientific">Papio anubis</name>
    <name type="common">Olive baboon</name>
    <dbReference type="NCBI Taxonomy" id="9555"/>
    <lineage>
        <taxon>Eukaryota</taxon>
        <taxon>Metazoa</taxon>
        <taxon>Chordata</taxon>
        <taxon>Craniata</taxon>
        <taxon>Vertebrata</taxon>
        <taxon>Euteleostomi</taxon>
        <taxon>Mammalia</taxon>
        <taxon>Eutheria</taxon>
        <taxon>Euarchontoglires</taxon>
        <taxon>Primates</taxon>
        <taxon>Haplorrhini</taxon>
        <taxon>Catarrhini</taxon>
        <taxon>Cercopithecidae</taxon>
        <taxon>Cercopithecinae</taxon>
        <taxon>Papio</taxon>
    </lineage>
</organism>
<keyword evidence="2" id="KW-0646">Protease inhibitor</keyword>
<dbReference type="InterPro" id="IPR042178">
    <property type="entry name" value="Serpin_sf_1"/>
</dbReference>
<keyword evidence="7" id="KW-1185">Reference proteome</keyword>
<dbReference type="PROSITE" id="PS00284">
    <property type="entry name" value="SERPIN"/>
    <property type="match status" value="1"/>
</dbReference>
<dbReference type="SMART" id="SM00093">
    <property type="entry name" value="SERPIN"/>
    <property type="match status" value="1"/>
</dbReference>
<dbReference type="Gene3D" id="2.30.39.10">
    <property type="entry name" value="Alpha-1-antitrypsin, domain 1"/>
    <property type="match status" value="1"/>
</dbReference>
<evidence type="ECO:0000313" key="7">
    <source>
        <dbReference type="Proteomes" id="UP000028761"/>
    </source>
</evidence>
<dbReference type="GO" id="GO:0005615">
    <property type="term" value="C:extracellular space"/>
    <property type="evidence" value="ECO:0007669"/>
    <property type="project" value="Ensembl"/>
</dbReference>
<evidence type="ECO:0000256" key="3">
    <source>
        <dbReference type="ARBA" id="ARBA00022900"/>
    </source>
</evidence>
<dbReference type="PANTHER" id="PTHR11461:SF145">
    <property type="entry name" value="ALPHA-1-ANTICHYMOTRYPSIN"/>
    <property type="match status" value="1"/>
</dbReference>
<gene>
    <name evidence="6" type="primary">SERPINA3</name>
</gene>
<evidence type="ECO:0000256" key="2">
    <source>
        <dbReference type="ARBA" id="ARBA00022690"/>
    </source>
</evidence>
<sequence length="448" mass="50870">MKIHHSRQTALVSTSYIQLPEAELKMERMLPLLALGLLVAGFCPAVLCYPNCPLDKENPTQEDQDRGTHVDLGLASTNVDFAFSLYKQLVLKAPDKNVIFSPLSISTALAFLSLGAHNTTLMEILRGLKFNLTETSEAEIHQSFQHLLRTLNQSSDGLQLSMGNAMFVEEQLSLLDRFMEDAKRLYGSEAFATDFQDSAVAKKFINDYVKNRTRGKITDLIEDLDSQTVMVLVNYIFFKAKWKMPFDPQDTHDSRFYWSKRRWVKVPMMSLQHVTTPYFRDEELSCTVVELKYIGNASALFILPDQDKMEEVEAMLLPETLKRWKDSLEFRHIDELYLPKFSISRDYDLEDVLRQLGIEEVFTSKADLSGITGARNLAVSQVVHKAVLDVSEEGTEASAATGVKITLLSGFVDPKITVRFNRPFLMIIVPMDTQNIFFISKVINPKQA</sequence>
<reference evidence="6 7" key="1">
    <citation type="submission" date="2012-03" db="EMBL/GenBank/DDBJ databases">
        <title>Whole Genome Assembly of Papio anubis.</title>
        <authorList>
            <person name="Liu Y.L."/>
            <person name="Abraham K.A."/>
            <person name="Akbar H.A."/>
            <person name="Ali S.A."/>
            <person name="Anosike U.A."/>
            <person name="Aqrawi P.A."/>
            <person name="Arias F.A."/>
            <person name="Attaway T.A."/>
            <person name="Awwad R.A."/>
            <person name="Babu C.B."/>
            <person name="Bandaranaike D.B."/>
            <person name="Battles P.B."/>
            <person name="Bell A.B."/>
            <person name="Beltran B.B."/>
            <person name="Berhane-Mersha D.B."/>
            <person name="Bess C.B."/>
            <person name="Bickham C.B."/>
            <person name="Bolden T.B."/>
            <person name="Carter K.C."/>
            <person name="Chau D.C."/>
            <person name="Chavez A.C."/>
            <person name="Clerc-Blankenburg K.C."/>
            <person name="Coyle M.C."/>
            <person name="Dao M.D."/>
            <person name="Davila M.L.D."/>
            <person name="Davy-Carroll L.D."/>
            <person name="Denson S.D."/>
            <person name="Dinh H.D."/>
            <person name="Fernandez S.F."/>
            <person name="Fernando P.F."/>
            <person name="Forbes L.F."/>
            <person name="Francis C.F."/>
            <person name="Francisco L.F."/>
            <person name="Fu Q.F."/>
            <person name="Garcia-Iii R.G."/>
            <person name="Garrett T.G."/>
            <person name="Gross S.G."/>
            <person name="Gubbala S.G."/>
            <person name="Hirani K.H."/>
            <person name="Hogues M.H."/>
            <person name="Hollins B.H."/>
            <person name="Jackson L.J."/>
            <person name="Javaid M.J."/>
            <person name="Jhangiani S.J."/>
            <person name="Johnson A.J."/>
            <person name="Johnson B.J."/>
            <person name="Jones J.J."/>
            <person name="Joshi V.J."/>
            <person name="Kalu J.K."/>
            <person name="Khan N.K."/>
            <person name="Korchina V.K."/>
            <person name="Kovar C.K."/>
            <person name="Lago L.L."/>
            <person name="Lara F.L."/>
            <person name="Le T.-K.L."/>
            <person name="Lee S.L."/>
            <person name="Legall-Iii F.L."/>
            <person name="Lemon S.L."/>
            <person name="Liu J.L."/>
            <person name="Liu Y.-S.L."/>
            <person name="Liyanage D.L."/>
            <person name="Lopez J.L."/>
            <person name="Lorensuhewa L.L."/>
            <person name="Mata R.M."/>
            <person name="Mathew T.M."/>
            <person name="Mercado C.M."/>
            <person name="Mercado I.M."/>
            <person name="Morales K.M."/>
            <person name="Morgan M.M."/>
            <person name="Munidasa M.M."/>
            <person name="Ngo D.N."/>
            <person name="Nguyen L.N."/>
            <person name="Nguyen T.N."/>
            <person name="Nguyen N.N."/>
            <person name="Obregon M.O."/>
            <person name="Okwuonu G.O."/>
            <person name="Ongeri F.O."/>
            <person name="Onwere C.O."/>
            <person name="Osifeso I.O."/>
            <person name="Parra A.P."/>
            <person name="Patil S.P."/>
            <person name="Perez A.P."/>
            <person name="Perez Y.P."/>
            <person name="Pham C.P."/>
            <person name="Pu L.-L.P."/>
            <person name="Puazo M.P."/>
            <person name="Quiroz J.Q."/>
            <person name="Rouhana J.R."/>
            <person name="Ruiz M.R."/>
            <person name="Ruiz S.-J.R."/>
            <person name="Saada N.S."/>
            <person name="Santibanez J.S."/>
            <person name="Scheel M.S."/>
            <person name="Schneider B.S."/>
            <person name="Simmons D.S."/>
            <person name="Sisson I.S."/>
            <person name="Tang L.-Y.T."/>
            <person name="Thornton R.T."/>
            <person name="Tisius J.T."/>
            <person name="Toledanes G.T."/>
            <person name="Trejos Z.T."/>
            <person name="Usmani K.U."/>
            <person name="Varghese R.V."/>
            <person name="Vattathil S.V."/>
            <person name="Vee V.V."/>
            <person name="Walker D.W."/>
            <person name="Weissenberger G.W."/>
            <person name="White C.W."/>
            <person name="Williams A.W."/>
            <person name="Woodworth J.W."/>
            <person name="Wright R.W."/>
            <person name="Zhu Y.Z."/>
            <person name="Han Y.H."/>
            <person name="Newsham I.N."/>
            <person name="Nazareth L.N."/>
            <person name="Worley K.W."/>
            <person name="Muzny D.M."/>
            <person name="Rogers J.R."/>
            <person name="Gibbs R.G."/>
        </authorList>
    </citation>
    <scope>NUCLEOTIDE SEQUENCE [LARGE SCALE GENOMIC DNA]</scope>
</reference>
<dbReference type="Ensembl" id="ENSPANT00000023764.3">
    <property type="protein sequence ID" value="ENSPANP00000013155.2"/>
    <property type="gene ID" value="ENSPANG00000006943.3"/>
</dbReference>
<dbReference type="GeneID" id="101008160"/>
<dbReference type="SUPFAM" id="SSF56574">
    <property type="entry name" value="Serpins"/>
    <property type="match status" value="1"/>
</dbReference>
<accession>A0A096NJK4</accession>
<keyword evidence="3" id="KW-0722">Serine protease inhibitor</keyword>
<dbReference type="Proteomes" id="UP000028761">
    <property type="component" value="Chromosome 7"/>
</dbReference>
<evidence type="ECO:0000256" key="4">
    <source>
        <dbReference type="RuleBase" id="RU000411"/>
    </source>
</evidence>
<dbReference type="Gene3D" id="3.30.497.10">
    <property type="entry name" value="Antithrombin, subunit I, domain 2"/>
    <property type="match status" value="1"/>
</dbReference>